<dbReference type="Proteomes" id="UP000660708">
    <property type="component" value="Unassembled WGS sequence"/>
</dbReference>
<organism evidence="1 2">
    <name type="scientific">Pseudoalteromonas peptidolytica F12-50-A1</name>
    <dbReference type="NCBI Taxonomy" id="1315280"/>
    <lineage>
        <taxon>Bacteria</taxon>
        <taxon>Pseudomonadati</taxon>
        <taxon>Pseudomonadota</taxon>
        <taxon>Gammaproteobacteria</taxon>
        <taxon>Alteromonadales</taxon>
        <taxon>Pseudoalteromonadaceae</taxon>
        <taxon>Pseudoalteromonas</taxon>
    </lineage>
</organism>
<comment type="caution">
    <text evidence="1">The sequence shown here is derived from an EMBL/GenBank/DDBJ whole genome shotgun (WGS) entry which is preliminary data.</text>
</comment>
<dbReference type="SUPFAM" id="SSF53335">
    <property type="entry name" value="S-adenosyl-L-methionine-dependent methyltransferases"/>
    <property type="match status" value="1"/>
</dbReference>
<dbReference type="InterPro" id="IPR029063">
    <property type="entry name" value="SAM-dependent_MTases_sf"/>
</dbReference>
<evidence type="ECO:0008006" key="3">
    <source>
        <dbReference type="Google" id="ProtNLM"/>
    </source>
</evidence>
<protein>
    <recommendedName>
        <fullName evidence="3">Phytanoyl-CoA dioxygenase</fullName>
    </recommendedName>
</protein>
<proteinExistence type="predicted"/>
<dbReference type="AlphaFoldDB" id="A0A8I0T759"/>
<dbReference type="RefSeq" id="WP_147390581.1">
    <property type="nucleotide sequence ID" value="NZ_AQHF01000034.1"/>
</dbReference>
<dbReference type="CDD" id="cd02440">
    <property type="entry name" value="AdoMet_MTases"/>
    <property type="match status" value="1"/>
</dbReference>
<dbReference type="EMBL" id="AQHF01000034">
    <property type="protein sequence ID" value="MBE0349068.1"/>
    <property type="molecule type" value="Genomic_DNA"/>
</dbReference>
<evidence type="ECO:0000313" key="1">
    <source>
        <dbReference type="EMBL" id="MBE0349068.1"/>
    </source>
</evidence>
<sequence>MELQEFKRDLLNSIFAANKHTANLSVLFQAFTQVLGELTGIETEFDMNDWSNVNTEFGVAISPVQAAKCTQEQLRSLVFMQGVKAAIEDKLNQGLPEVRILYAGTGPYATLLVPLLAMLPDLPVRATLLDIHKENVSAVQQLIDKLDVAHCVEEVVCTDALKWQPKDADKFDIIISETMTALLKREPQVWIFKHLFPYLQEDGVLIPESIALFATLKRSDAEVQVGEFFNLQRTTVKKLSEGDSSVLTGTLTIPEEYEPGDGFKLNTHITVYKEHMLGEHESSLNVPFTIPCEATNLSVGAEVKYQYCNNSSPEFIFDFPKPPKFIQTQQIAPLDEKSALGLVGLLSMFQHSQLKKHRKSIEMPEAVWVCLQTLCDELNISLQNYLATLYQSASIDTLEAWLVTQDTRLNNADFINDLNAKLLK</sequence>
<reference evidence="1 2" key="1">
    <citation type="submission" date="2015-06" db="EMBL/GenBank/DDBJ databases">
        <title>Genome sequence of Pseudoalteromonas peptidolytica.</title>
        <authorList>
            <person name="Xie B.-B."/>
            <person name="Rong J.-C."/>
            <person name="Qin Q.-L."/>
            <person name="Zhang Y.-Z."/>
        </authorList>
    </citation>
    <scope>NUCLEOTIDE SEQUENCE [LARGE SCALE GENOMIC DNA]</scope>
    <source>
        <strain evidence="1 2">F12-50-A1</strain>
    </source>
</reference>
<evidence type="ECO:0000313" key="2">
    <source>
        <dbReference type="Proteomes" id="UP000660708"/>
    </source>
</evidence>
<accession>A0A8I0T759</accession>
<gene>
    <name evidence="1" type="ORF">PPEP_b0972</name>
</gene>
<name>A0A8I0T759_9GAMM</name>
<dbReference type="Gene3D" id="3.40.50.150">
    <property type="entry name" value="Vaccinia Virus protein VP39"/>
    <property type="match status" value="1"/>
</dbReference>
<keyword evidence="2" id="KW-1185">Reference proteome</keyword>